<sequence>MEIFSEEEVEINTKQVLDFDKNNISIKENKEIKEENVAYFIARLAVNANNIYYSTVSVEYPSTSSQNDKGPSGFATVYNVQYSLGSGGQTKVKCPFFDNIIVTKDQRKCQGVTICSHIDDQIKSVKHCSVDFDSEVFKTIKSGLSNRSIYTNTLACFGTELLPEIHTSLNNLDHLHYLVSRVQHSIYLYEQGILGLIYAFSSNLNNIQEYIQRI</sequence>
<feature type="non-terminal residue" evidence="1">
    <location>
        <position position="214"/>
    </location>
</feature>
<dbReference type="EMBL" id="CAJVQB010006432">
    <property type="protein sequence ID" value="CAG8683966.1"/>
    <property type="molecule type" value="Genomic_DNA"/>
</dbReference>
<evidence type="ECO:0000313" key="2">
    <source>
        <dbReference type="Proteomes" id="UP000789901"/>
    </source>
</evidence>
<name>A0ABN7UVC7_GIGMA</name>
<protein>
    <submittedName>
        <fullName evidence="1">9233_t:CDS:1</fullName>
    </submittedName>
</protein>
<organism evidence="1 2">
    <name type="scientific">Gigaspora margarita</name>
    <dbReference type="NCBI Taxonomy" id="4874"/>
    <lineage>
        <taxon>Eukaryota</taxon>
        <taxon>Fungi</taxon>
        <taxon>Fungi incertae sedis</taxon>
        <taxon>Mucoromycota</taxon>
        <taxon>Glomeromycotina</taxon>
        <taxon>Glomeromycetes</taxon>
        <taxon>Diversisporales</taxon>
        <taxon>Gigasporaceae</taxon>
        <taxon>Gigaspora</taxon>
    </lineage>
</organism>
<comment type="caution">
    <text evidence="1">The sequence shown here is derived from an EMBL/GenBank/DDBJ whole genome shotgun (WGS) entry which is preliminary data.</text>
</comment>
<evidence type="ECO:0000313" key="1">
    <source>
        <dbReference type="EMBL" id="CAG8683966.1"/>
    </source>
</evidence>
<accession>A0ABN7UVC7</accession>
<reference evidence="1 2" key="1">
    <citation type="submission" date="2021-06" db="EMBL/GenBank/DDBJ databases">
        <authorList>
            <person name="Kallberg Y."/>
            <person name="Tangrot J."/>
            <person name="Rosling A."/>
        </authorList>
    </citation>
    <scope>NUCLEOTIDE SEQUENCE [LARGE SCALE GENOMIC DNA]</scope>
    <source>
        <strain evidence="1 2">120-4 pot B 10/14</strain>
    </source>
</reference>
<proteinExistence type="predicted"/>
<dbReference type="Proteomes" id="UP000789901">
    <property type="component" value="Unassembled WGS sequence"/>
</dbReference>
<gene>
    <name evidence="1" type="ORF">GMARGA_LOCUS11138</name>
</gene>
<keyword evidence="2" id="KW-1185">Reference proteome</keyword>